<dbReference type="PANTHER" id="PTHR38042:SF1">
    <property type="entry name" value="UROPORPHYRINOGEN-III SYNTHASE, CHLOROPLASTIC"/>
    <property type="match status" value="1"/>
</dbReference>
<dbReference type="InterPro" id="IPR036108">
    <property type="entry name" value="4pyrrol_syn_uPrphyn_synt_sf"/>
</dbReference>
<dbReference type="GO" id="GO:0004852">
    <property type="term" value="F:uroporphyrinogen-III synthase activity"/>
    <property type="evidence" value="ECO:0007669"/>
    <property type="project" value="UniProtKB-UniRule"/>
</dbReference>
<dbReference type="Gene3D" id="3.40.50.10090">
    <property type="match status" value="2"/>
</dbReference>
<keyword evidence="5 9" id="KW-0627">Porphyrin biosynthesis</keyword>
<dbReference type="EMBL" id="AYER01000007">
    <property type="protein sequence ID" value="ESK38384.1"/>
    <property type="molecule type" value="Genomic_DNA"/>
</dbReference>
<keyword evidence="12" id="KW-1185">Reference proteome</keyword>
<dbReference type="CDD" id="cd06578">
    <property type="entry name" value="HemD"/>
    <property type="match status" value="1"/>
</dbReference>
<sequence length="250" mass="28025">MLFINTRPRDRADALTREICKQGIDVLDVPLLHLESVALSEQLTQQFHALPQANIIIVVSPTAAKIGLSYLAQVFQETPQLESIHWIAVGAKTAEVLKAAGINAHIPKVETSEGMLELPILKQASIQSIAFWRGEGGRQFMMSHLAQKNINIINMILYKRSLPRETVTSFQHVAEILKQYHQKIYVCISSEASWLNWLNLLKHDLDVVSKCHYIVLGARLHSIVAKNIPLEKILLASNLKANELGSLMQQ</sequence>
<evidence type="ECO:0000256" key="7">
    <source>
        <dbReference type="ARBA" id="ARBA00040167"/>
    </source>
</evidence>
<feature type="domain" description="Tetrapyrrole biosynthesis uroporphyrinogen III synthase" evidence="10">
    <location>
        <begin position="13"/>
        <end position="219"/>
    </location>
</feature>
<name>V2USS3_9GAMM</name>
<dbReference type="SUPFAM" id="SSF69618">
    <property type="entry name" value="HemD-like"/>
    <property type="match status" value="1"/>
</dbReference>
<dbReference type="STRING" id="1392540.P256_01923"/>
<dbReference type="Proteomes" id="UP000023785">
    <property type="component" value="Unassembled WGS sequence"/>
</dbReference>
<comment type="similarity">
    <text evidence="2 9">Belongs to the uroporphyrinogen-III synthase family.</text>
</comment>
<reference evidence="11 12" key="1">
    <citation type="submission" date="2013-10" db="EMBL/GenBank/DDBJ databases">
        <title>The Genome Sequence of Acinetobacter nectaris CIP 110549.</title>
        <authorList>
            <consortium name="The Broad Institute Genomics Platform"/>
            <consortium name="The Broad Institute Genome Sequencing Center for Infectious Disease"/>
            <person name="Cerqueira G."/>
            <person name="Feldgarden M."/>
            <person name="Courvalin P."/>
            <person name="Grillot-Courvalin C."/>
            <person name="Clermont D."/>
            <person name="Rocha E."/>
            <person name="Yoon E.-J."/>
            <person name="Nemec A."/>
            <person name="Young S.K."/>
            <person name="Zeng Q."/>
            <person name="Gargeya S."/>
            <person name="Fitzgerald M."/>
            <person name="Abouelleil A."/>
            <person name="Alvarado L."/>
            <person name="Berlin A.M."/>
            <person name="Chapman S.B."/>
            <person name="Gainer-Dewar J."/>
            <person name="Goldberg J."/>
            <person name="Gnerre S."/>
            <person name="Griggs A."/>
            <person name="Gujja S."/>
            <person name="Hansen M."/>
            <person name="Howarth C."/>
            <person name="Imamovic A."/>
            <person name="Ireland A."/>
            <person name="Larimer J."/>
            <person name="McCowan C."/>
            <person name="Murphy C."/>
            <person name="Pearson M."/>
            <person name="Poon T.W."/>
            <person name="Priest M."/>
            <person name="Roberts A."/>
            <person name="Saif S."/>
            <person name="Shea T."/>
            <person name="Sykes S."/>
            <person name="Wortman J."/>
            <person name="Nusbaum C."/>
            <person name="Birren B."/>
        </authorList>
    </citation>
    <scope>NUCLEOTIDE SEQUENCE [LARGE SCALE GENOMIC DNA]</scope>
    <source>
        <strain evidence="11 12">CIP 110549</strain>
    </source>
</reference>
<organism evidence="11 12">
    <name type="scientific">Acinetobacter nectaris CIP 110549</name>
    <dbReference type="NCBI Taxonomy" id="1392540"/>
    <lineage>
        <taxon>Bacteria</taxon>
        <taxon>Pseudomonadati</taxon>
        <taxon>Pseudomonadota</taxon>
        <taxon>Gammaproteobacteria</taxon>
        <taxon>Moraxellales</taxon>
        <taxon>Moraxellaceae</taxon>
        <taxon>Acinetobacter</taxon>
    </lineage>
</organism>
<dbReference type="HOGENOM" id="CLU_011276_9_4_6"/>
<dbReference type="Pfam" id="PF02602">
    <property type="entry name" value="HEM4"/>
    <property type="match status" value="1"/>
</dbReference>
<dbReference type="RefSeq" id="WP_023273541.1">
    <property type="nucleotide sequence ID" value="NZ_KI530734.1"/>
</dbReference>
<dbReference type="InterPro" id="IPR003754">
    <property type="entry name" value="4pyrrol_synth_uPrphyn_synth"/>
</dbReference>
<evidence type="ECO:0000259" key="10">
    <source>
        <dbReference type="Pfam" id="PF02602"/>
    </source>
</evidence>
<comment type="pathway">
    <text evidence="1 9">Porphyrin-containing compound metabolism; protoporphyrin-IX biosynthesis; coproporphyrinogen-III from 5-aminolevulinate: step 3/4.</text>
</comment>
<comment type="function">
    <text evidence="6 9">Catalyzes cyclization of the linear tetrapyrrole, hydroxymethylbilane, to the macrocyclic uroporphyrinogen III.</text>
</comment>
<dbReference type="GO" id="GO:0006782">
    <property type="term" value="P:protoporphyrinogen IX biosynthetic process"/>
    <property type="evidence" value="ECO:0007669"/>
    <property type="project" value="UniProtKB-UniRule"/>
</dbReference>
<dbReference type="GO" id="GO:0006780">
    <property type="term" value="P:uroporphyrinogen III biosynthetic process"/>
    <property type="evidence" value="ECO:0007669"/>
    <property type="project" value="UniProtKB-UniRule"/>
</dbReference>
<evidence type="ECO:0000256" key="6">
    <source>
        <dbReference type="ARBA" id="ARBA00037589"/>
    </source>
</evidence>
<accession>V2USS3</accession>
<keyword evidence="4 9" id="KW-0456">Lyase</keyword>
<gene>
    <name evidence="11" type="ORF">P256_01923</name>
</gene>
<evidence type="ECO:0000256" key="4">
    <source>
        <dbReference type="ARBA" id="ARBA00023239"/>
    </source>
</evidence>
<dbReference type="AlphaFoldDB" id="V2USS3"/>
<evidence type="ECO:0000256" key="8">
    <source>
        <dbReference type="ARBA" id="ARBA00048617"/>
    </source>
</evidence>
<dbReference type="InterPro" id="IPR039793">
    <property type="entry name" value="UROS/Hem4"/>
</dbReference>
<dbReference type="EC" id="4.2.1.75" evidence="3 9"/>
<dbReference type="OrthoDB" id="9787650at2"/>
<dbReference type="PANTHER" id="PTHR38042">
    <property type="entry name" value="UROPORPHYRINOGEN-III SYNTHASE, CHLOROPLASTIC"/>
    <property type="match status" value="1"/>
</dbReference>
<comment type="catalytic activity">
    <reaction evidence="8 9">
        <text>hydroxymethylbilane = uroporphyrinogen III + H2O</text>
        <dbReference type="Rhea" id="RHEA:18965"/>
        <dbReference type="ChEBI" id="CHEBI:15377"/>
        <dbReference type="ChEBI" id="CHEBI:57308"/>
        <dbReference type="ChEBI" id="CHEBI:57845"/>
        <dbReference type="EC" id="4.2.1.75"/>
    </reaction>
</comment>
<evidence type="ECO:0000313" key="12">
    <source>
        <dbReference type="Proteomes" id="UP000023785"/>
    </source>
</evidence>
<dbReference type="UniPathway" id="UPA00251">
    <property type="reaction ID" value="UER00320"/>
</dbReference>
<dbReference type="eggNOG" id="COG1587">
    <property type="taxonomic scope" value="Bacteria"/>
</dbReference>
<evidence type="ECO:0000256" key="3">
    <source>
        <dbReference type="ARBA" id="ARBA00013109"/>
    </source>
</evidence>
<proteinExistence type="inferred from homology"/>
<dbReference type="PATRIC" id="fig|1392540.3.peg.1853"/>
<evidence type="ECO:0000256" key="9">
    <source>
        <dbReference type="RuleBase" id="RU366031"/>
    </source>
</evidence>
<evidence type="ECO:0000256" key="2">
    <source>
        <dbReference type="ARBA" id="ARBA00008133"/>
    </source>
</evidence>
<comment type="caution">
    <text evidence="11">The sequence shown here is derived from an EMBL/GenBank/DDBJ whole genome shotgun (WGS) entry which is preliminary data.</text>
</comment>
<evidence type="ECO:0000256" key="1">
    <source>
        <dbReference type="ARBA" id="ARBA00004772"/>
    </source>
</evidence>
<protein>
    <recommendedName>
        <fullName evidence="7 9">Uroporphyrinogen-III synthase</fullName>
        <ecNumber evidence="3 9">4.2.1.75</ecNumber>
    </recommendedName>
</protein>
<evidence type="ECO:0000256" key="5">
    <source>
        <dbReference type="ARBA" id="ARBA00023244"/>
    </source>
</evidence>
<evidence type="ECO:0000313" key="11">
    <source>
        <dbReference type="EMBL" id="ESK38384.1"/>
    </source>
</evidence>